<accession>A0A919KRS9</accession>
<evidence type="ECO:0000313" key="2">
    <source>
        <dbReference type="EMBL" id="GHH70003.1"/>
    </source>
</evidence>
<dbReference type="SUPFAM" id="SSF101262">
    <property type="entry name" value="Methenyltetrahydrofolate cyclohydrolase-like"/>
    <property type="match status" value="1"/>
</dbReference>
<dbReference type="RefSeq" id="WP_229924283.1">
    <property type="nucleotide sequence ID" value="NZ_BNCD01000001.1"/>
</dbReference>
<proteinExistence type="predicted"/>
<sequence length="218" mass="22209">MPHDPSPPAELPLRDETIGGFLGRLAARVPAPGGGASAALHAAQAAALLGMVARYSTGEKYAAHAGAVARITAASDDLCTTAVCLAEDDARAFTAVTDAYRLPRATPDEKAARSAAIARALAAAATPPAEVIGTALRTVELAEELLPAANRNVVTDVAAAAEAARAAATTARINVEINLSGIKDPLVRAELTEAVHRVDAIVARAEQITAAVRKEITA</sequence>
<gene>
    <name evidence="2" type="ORF">GCM10018793_03380</name>
</gene>
<feature type="domain" description="Cyclodeaminase/cyclohydrolase" evidence="1">
    <location>
        <begin position="17"/>
        <end position="195"/>
    </location>
</feature>
<organism evidence="2 3">
    <name type="scientific">Streptomyces sulfonofaciens</name>
    <dbReference type="NCBI Taxonomy" id="68272"/>
    <lineage>
        <taxon>Bacteria</taxon>
        <taxon>Bacillati</taxon>
        <taxon>Actinomycetota</taxon>
        <taxon>Actinomycetes</taxon>
        <taxon>Kitasatosporales</taxon>
        <taxon>Streptomycetaceae</taxon>
        <taxon>Streptomyces</taxon>
    </lineage>
</organism>
<dbReference type="Gene3D" id="1.20.120.680">
    <property type="entry name" value="Formiminotetrahydrofolate cyclodeaminase monomer, up-and-down helical bundle"/>
    <property type="match status" value="1"/>
</dbReference>
<keyword evidence="3" id="KW-1185">Reference proteome</keyword>
<evidence type="ECO:0000313" key="3">
    <source>
        <dbReference type="Proteomes" id="UP000603708"/>
    </source>
</evidence>
<reference evidence="2" key="1">
    <citation type="journal article" date="2014" name="Int. J. Syst. Evol. Microbiol.">
        <title>Complete genome sequence of Corynebacterium casei LMG S-19264T (=DSM 44701T), isolated from a smear-ripened cheese.</title>
        <authorList>
            <consortium name="US DOE Joint Genome Institute (JGI-PGF)"/>
            <person name="Walter F."/>
            <person name="Albersmeier A."/>
            <person name="Kalinowski J."/>
            <person name="Ruckert C."/>
        </authorList>
    </citation>
    <scope>NUCLEOTIDE SEQUENCE</scope>
    <source>
        <strain evidence="2">JCM 5069</strain>
    </source>
</reference>
<evidence type="ECO:0000259" key="1">
    <source>
        <dbReference type="Pfam" id="PF04961"/>
    </source>
</evidence>
<comment type="caution">
    <text evidence="2">The sequence shown here is derived from an EMBL/GenBank/DDBJ whole genome shotgun (WGS) entry which is preliminary data.</text>
</comment>
<dbReference type="EMBL" id="BNCD01000001">
    <property type="protein sequence ID" value="GHH70003.1"/>
    <property type="molecule type" value="Genomic_DNA"/>
</dbReference>
<protein>
    <submittedName>
        <fullName evidence="2">Formiminotransferase-cyclodeaminase</fullName>
    </submittedName>
</protein>
<dbReference type="AlphaFoldDB" id="A0A919KRS9"/>
<dbReference type="InterPro" id="IPR036178">
    <property type="entry name" value="Formintransfe-cycloase-like_sf"/>
</dbReference>
<name>A0A919KRS9_9ACTN</name>
<dbReference type="GO" id="GO:0003824">
    <property type="term" value="F:catalytic activity"/>
    <property type="evidence" value="ECO:0007669"/>
    <property type="project" value="InterPro"/>
</dbReference>
<dbReference type="Pfam" id="PF04961">
    <property type="entry name" value="FTCD_C"/>
    <property type="match status" value="1"/>
</dbReference>
<dbReference type="Proteomes" id="UP000603708">
    <property type="component" value="Unassembled WGS sequence"/>
</dbReference>
<dbReference type="InterPro" id="IPR007044">
    <property type="entry name" value="Cyclodeamin/CycHdrlase"/>
</dbReference>
<reference evidence="2" key="2">
    <citation type="submission" date="2020-09" db="EMBL/GenBank/DDBJ databases">
        <authorList>
            <person name="Sun Q."/>
            <person name="Ohkuma M."/>
        </authorList>
    </citation>
    <scope>NUCLEOTIDE SEQUENCE</scope>
    <source>
        <strain evidence="2">JCM 5069</strain>
    </source>
</reference>